<dbReference type="HOGENOM" id="CLU_947020_0_0_1"/>
<feature type="region of interest" description="Disordered" evidence="1">
    <location>
        <begin position="223"/>
        <end position="259"/>
    </location>
</feature>
<dbReference type="STRING" id="765440.A0A0C3FKD4"/>
<organism evidence="2 3">
    <name type="scientific">Piloderma croceum (strain F 1598)</name>
    <dbReference type="NCBI Taxonomy" id="765440"/>
    <lineage>
        <taxon>Eukaryota</taxon>
        <taxon>Fungi</taxon>
        <taxon>Dikarya</taxon>
        <taxon>Basidiomycota</taxon>
        <taxon>Agaricomycotina</taxon>
        <taxon>Agaricomycetes</taxon>
        <taxon>Agaricomycetidae</taxon>
        <taxon>Atheliales</taxon>
        <taxon>Atheliaceae</taxon>
        <taxon>Piloderma</taxon>
    </lineage>
</organism>
<proteinExistence type="predicted"/>
<dbReference type="Proteomes" id="UP000054166">
    <property type="component" value="Unassembled WGS sequence"/>
</dbReference>
<sequence>MIEPWVYGLDLHADDCSSRPDQGSITNESDNTLSDPDTPLLPMSGKNPTKKNRVGRAAVEFAQRVDICIRKDFADYLDDKDPDTLKFTGPWCCDRHLGNNFILEECFLHKMYTGDDLLRPEKRKRPTQILVRKAVQRKALDNILRTWRFNSHSKHPLRFIRPATFILDDKAIKLLCQLHPSKYTCALDVANVLDETNEWREEWAQVILELIWDYDKDLANPNVEEAEEEEEEDDNNKNVDGVEDENEGETEEVEEIEEIPSLKRSKRSNRIIIPPTCMPVLVNKTNVPLRRTRR</sequence>
<accession>A0A0C3FKD4</accession>
<feature type="compositionally biased region" description="Polar residues" evidence="1">
    <location>
        <begin position="19"/>
        <end position="35"/>
    </location>
</feature>
<feature type="compositionally biased region" description="Acidic residues" evidence="1">
    <location>
        <begin position="241"/>
        <end position="258"/>
    </location>
</feature>
<evidence type="ECO:0000313" key="2">
    <source>
        <dbReference type="EMBL" id="KIM80399.1"/>
    </source>
</evidence>
<gene>
    <name evidence="2" type="ORF">PILCRDRAFT_9586</name>
</gene>
<name>A0A0C3FKD4_PILCF</name>
<reference evidence="3" key="2">
    <citation type="submission" date="2015-01" db="EMBL/GenBank/DDBJ databases">
        <title>Evolutionary Origins and Diversification of the Mycorrhizal Mutualists.</title>
        <authorList>
            <consortium name="DOE Joint Genome Institute"/>
            <consortium name="Mycorrhizal Genomics Consortium"/>
            <person name="Kohler A."/>
            <person name="Kuo A."/>
            <person name="Nagy L.G."/>
            <person name="Floudas D."/>
            <person name="Copeland A."/>
            <person name="Barry K.W."/>
            <person name="Cichocki N."/>
            <person name="Veneault-Fourrey C."/>
            <person name="LaButti K."/>
            <person name="Lindquist E.A."/>
            <person name="Lipzen A."/>
            <person name="Lundell T."/>
            <person name="Morin E."/>
            <person name="Murat C."/>
            <person name="Riley R."/>
            <person name="Ohm R."/>
            <person name="Sun H."/>
            <person name="Tunlid A."/>
            <person name="Henrissat B."/>
            <person name="Grigoriev I.V."/>
            <person name="Hibbett D.S."/>
            <person name="Martin F."/>
        </authorList>
    </citation>
    <scope>NUCLEOTIDE SEQUENCE [LARGE SCALE GENOMIC DNA]</scope>
    <source>
        <strain evidence="3">F 1598</strain>
    </source>
</reference>
<dbReference type="AlphaFoldDB" id="A0A0C3FKD4"/>
<keyword evidence="3" id="KW-1185">Reference proteome</keyword>
<dbReference type="OrthoDB" id="5952536at2759"/>
<dbReference type="InParanoid" id="A0A0C3FKD4"/>
<protein>
    <submittedName>
        <fullName evidence="2">Uncharacterized protein</fullName>
    </submittedName>
</protein>
<evidence type="ECO:0000256" key="1">
    <source>
        <dbReference type="SAM" id="MobiDB-lite"/>
    </source>
</evidence>
<dbReference type="EMBL" id="KN833004">
    <property type="protein sequence ID" value="KIM80399.1"/>
    <property type="molecule type" value="Genomic_DNA"/>
</dbReference>
<evidence type="ECO:0000313" key="3">
    <source>
        <dbReference type="Proteomes" id="UP000054166"/>
    </source>
</evidence>
<feature type="compositionally biased region" description="Acidic residues" evidence="1">
    <location>
        <begin position="224"/>
        <end position="234"/>
    </location>
</feature>
<reference evidence="2 3" key="1">
    <citation type="submission" date="2014-04" db="EMBL/GenBank/DDBJ databases">
        <authorList>
            <consortium name="DOE Joint Genome Institute"/>
            <person name="Kuo A."/>
            <person name="Tarkka M."/>
            <person name="Buscot F."/>
            <person name="Kohler A."/>
            <person name="Nagy L.G."/>
            <person name="Floudas D."/>
            <person name="Copeland A."/>
            <person name="Barry K.W."/>
            <person name="Cichocki N."/>
            <person name="Veneault-Fourrey C."/>
            <person name="LaButti K."/>
            <person name="Lindquist E.A."/>
            <person name="Lipzen A."/>
            <person name="Lundell T."/>
            <person name="Morin E."/>
            <person name="Murat C."/>
            <person name="Sun H."/>
            <person name="Tunlid A."/>
            <person name="Henrissat B."/>
            <person name="Grigoriev I.V."/>
            <person name="Hibbett D.S."/>
            <person name="Martin F."/>
            <person name="Nordberg H.P."/>
            <person name="Cantor M.N."/>
            <person name="Hua S.X."/>
        </authorList>
    </citation>
    <scope>NUCLEOTIDE SEQUENCE [LARGE SCALE GENOMIC DNA]</scope>
    <source>
        <strain evidence="2 3">F 1598</strain>
    </source>
</reference>
<feature type="region of interest" description="Disordered" evidence="1">
    <location>
        <begin position="17"/>
        <end position="52"/>
    </location>
</feature>